<sequence length="785" mass="88012">MLAAQQQELTILSICSLVQSALGTKNSIKCVVDNNDSLFIRETSMLLTALNIQHPVGQFIISVCQSFHRQHGCGVKTLLYMIGMFVKVCRNLKDKGLPTDYIDTNLDVILDRCCKKADEIRIDFSKPRCKTNKQTENYSEQNCTVAGGEVLEDKYENSLSGTPPQTLEIDRRVNYNRKGIRNLQLTDECDHSELDWLLDDNLSREMLGINKDNNSDVLCSPQQPSHFKSHVKVRPQNKVVNDCEFDDEFDDCFDTSLNNTTTDQVQSKIVHSSVINQYSNFPSVDLKTKSLQPAESKQGTGLSSVDKLLKSLTSSTGKQFSASKVLNSSRHYKTIHSSVSQIGDNSNAEETGHVSNGTIKSTHEIPLEKYKEMGNRRIFKNHIIDDEFVDNVQCKETGTAFYSCSEGGSCLNRKTCIAKDVTPDIVQENREAGFISLALGLSHGSEEMMKCLIDSLDLKSAQFGQASVNCVHTICIEGPLSQTPITVSGIVVKARTEVLDIVTKYDQTTINTVIINGDISYNYKHIGYKKPLPSKQVLSDRVTGIEDQRNIEWLNTIEEILKMYSIHCLIVKGSVCNEVIDLCLKENIIVLDGVYYRTLQDIANQFDICMMAYLTDVTDANVCNLLVKPYCDDWMLKPCNHVIIKGDVMVDNFKTIVLCHPSKNGCDLLEQEFQRCINVLSSAMSSGCVLPGYAKTEEIIAQYLTDNGQEQSSDMYLSVVSEEVAAAFQEFVWTVRRNVQDIPSLDNRIVDDYKSKISAWKTSLNTAMTIFHTDSYITNDQNQTL</sequence>
<dbReference type="Gene3D" id="3.50.7.10">
    <property type="entry name" value="GroEL"/>
    <property type="match status" value="1"/>
</dbReference>
<protein>
    <submittedName>
        <fullName evidence="2">BBS12</fullName>
    </submittedName>
</protein>
<evidence type="ECO:0000256" key="1">
    <source>
        <dbReference type="SAM" id="MobiDB-lite"/>
    </source>
</evidence>
<evidence type="ECO:0000313" key="3">
    <source>
        <dbReference type="Proteomes" id="UP000507470"/>
    </source>
</evidence>
<keyword evidence="3" id="KW-1185">Reference proteome</keyword>
<dbReference type="GO" id="GO:0045494">
    <property type="term" value="P:photoreceptor cell maintenance"/>
    <property type="evidence" value="ECO:0007669"/>
    <property type="project" value="TreeGrafter"/>
</dbReference>
<evidence type="ECO:0000313" key="2">
    <source>
        <dbReference type="EMBL" id="CAC5393524.1"/>
    </source>
</evidence>
<dbReference type="Gene3D" id="3.30.260.10">
    <property type="entry name" value="TCP-1-like chaperonin intermediate domain"/>
    <property type="match status" value="2"/>
</dbReference>
<dbReference type="OrthoDB" id="10037098at2759"/>
<name>A0A6J8CER6_MYTCO</name>
<dbReference type="EMBL" id="CACVKT020005203">
    <property type="protein sequence ID" value="CAC5393524.1"/>
    <property type="molecule type" value="Genomic_DNA"/>
</dbReference>
<dbReference type="GO" id="GO:0051131">
    <property type="term" value="P:chaperone-mediated protein complex assembly"/>
    <property type="evidence" value="ECO:0007669"/>
    <property type="project" value="InterPro"/>
</dbReference>
<organism evidence="2 3">
    <name type="scientific">Mytilus coruscus</name>
    <name type="common">Sea mussel</name>
    <dbReference type="NCBI Taxonomy" id="42192"/>
    <lineage>
        <taxon>Eukaryota</taxon>
        <taxon>Metazoa</taxon>
        <taxon>Spiralia</taxon>
        <taxon>Lophotrochozoa</taxon>
        <taxon>Mollusca</taxon>
        <taxon>Bivalvia</taxon>
        <taxon>Autobranchia</taxon>
        <taxon>Pteriomorphia</taxon>
        <taxon>Mytilida</taxon>
        <taxon>Mytiloidea</taxon>
        <taxon>Mytilidae</taxon>
        <taxon>Mytilinae</taxon>
        <taxon>Mytilus</taxon>
    </lineage>
</organism>
<dbReference type="InterPro" id="IPR027410">
    <property type="entry name" value="TCP-1-like_intermed_sf"/>
</dbReference>
<dbReference type="SUPFAM" id="SSF48592">
    <property type="entry name" value="GroEL equatorial domain-like"/>
    <property type="match status" value="1"/>
</dbReference>
<feature type="region of interest" description="Disordered" evidence="1">
    <location>
        <begin position="339"/>
        <end position="360"/>
    </location>
</feature>
<dbReference type="Proteomes" id="UP000507470">
    <property type="component" value="Unassembled WGS sequence"/>
</dbReference>
<dbReference type="PANTHER" id="PTHR46883:SF1">
    <property type="entry name" value="BARDET-BIEDL SYNDROME 12 PROTEIN"/>
    <property type="match status" value="1"/>
</dbReference>
<reference evidence="2 3" key="1">
    <citation type="submission" date="2020-06" db="EMBL/GenBank/DDBJ databases">
        <authorList>
            <person name="Li R."/>
            <person name="Bekaert M."/>
        </authorList>
    </citation>
    <scope>NUCLEOTIDE SEQUENCE [LARGE SCALE GENOMIC DNA]</scope>
    <source>
        <strain evidence="3">wild</strain>
    </source>
</reference>
<dbReference type="InterPro" id="IPR027409">
    <property type="entry name" value="GroEL-like_apical_dom_sf"/>
</dbReference>
<proteinExistence type="predicted"/>
<dbReference type="PANTHER" id="PTHR46883">
    <property type="entry name" value="BARDET-BIEDL SYNDROME 12 PROTEIN"/>
    <property type="match status" value="1"/>
</dbReference>
<dbReference type="Gene3D" id="1.10.560.10">
    <property type="entry name" value="GroEL-like equatorial domain"/>
    <property type="match status" value="2"/>
</dbReference>
<dbReference type="InterPro" id="IPR027413">
    <property type="entry name" value="GROEL-like_equatorial_sf"/>
</dbReference>
<gene>
    <name evidence="2" type="ORF">MCOR_28381</name>
</gene>
<dbReference type="AlphaFoldDB" id="A0A6J8CER6"/>
<dbReference type="InterPro" id="IPR042984">
    <property type="entry name" value="BBS12"/>
</dbReference>
<accession>A0A6J8CER6</accession>